<dbReference type="Gene3D" id="3.40.190.10">
    <property type="entry name" value="Periplasmic binding protein-like II"/>
    <property type="match status" value="1"/>
</dbReference>
<dbReference type="SUPFAM" id="SSF53850">
    <property type="entry name" value="Periplasmic binding protein-like II"/>
    <property type="match status" value="1"/>
</dbReference>
<dbReference type="Proteomes" id="UP000548582">
    <property type="component" value="Unassembled WGS sequence"/>
</dbReference>
<comment type="similarity">
    <text evidence="2">Belongs to the bacterial solute-binding protein 5 family.</text>
</comment>
<feature type="signal peptide" evidence="4">
    <location>
        <begin position="1"/>
        <end position="23"/>
    </location>
</feature>
<dbReference type="GO" id="GO:1904680">
    <property type="term" value="F:peptide transmembrane transporter activity"/>
    <property type="evidence" value="ECO:0007669"/>
    <property type="project" value="TreeGrafter"/>
</dbReference>
<comment type="caution">
    <text evidence="6">The sequence shown here is derived from an EMBL/GenBank/DDBJ whole genome shotgun (WGS) entry which is preliminary data.</text>
</comment>
<evidence type="ECO:0000256" key="3">
    <source>
        <dbReference type="ARBA" id="ARBA00022729"/>
    </source>
</evidence>
<dbReference type="RefSeq" id="WP_170055055.1">
    <property type="nucleotide sequence ID" value="NZ_JABBKX010000005.1"/>
</dbReference>
<dbReference type="PIRSF" id="PIRSF002741">
    <property type="entry name" value="MppA"/>
    <property type="match status" value="1"/>
</dbReference>
<dbReference type="GO" id="GO:0030288">
    <property type="term" value="C:outer membrane-bounded periplasmic space"/>
    <property type="evidence" value="ECO:0007669"/>
    <property type="project" value="UniProtKB-ARBA"/>
</dbReference>
<feature type="chain" id="PRO_5032854901" evidence="4">
    <location>
        <begin position="24"/>
        <end position="523"/>
    </location>
</feature>
<keyword evidence="3 4" id="KW-0732">Signal</keyword>
<dbReference type="EMBL" id="JABBKX010000005">
    <property type="protein sequence ID" value="NMJ42842.1"/>
    <property type="molecule type" value="Genomic_DNA"/>
</dbReference>
<dbReference type="PANTHER" id="PTHR30290:SF38">
    <property type="entry name" value="D,D-DIPEPTIDE-BINDING PERIPLASMIC PROTEIN DDPA-RELATED"/>
    <property type="match status" value="1"/>
</dbReference>
<dbReference type="Pfam" id="PF00496">
    <property type="entry name" value="SBP_bac_5"/>
    <property type="match status" value="1"/>
</dbReference>
<comment type="subcellular location">
    <subcellularLocation>
        <location evidence="1">Periplasm</location>
    </subcellularLocation>
</comment>
<protein>
    <submittedName>
        <fullName evidence="6">ABC transporter substrate-binding protein</fullName>
    </submittedName>
</protein>
<dbReference type="InterPro" id="IPR030678">
    <property type="entry name" value="Peptide/Ni-bd"/>
</dbReference>
<name>A0A848EFL5_9PROT</name>
<dbReference type="GO" id="GO:0043190">
    <property type="term" value="C:ATP-binding cassette (ABC) transporter complex"/>
    <property type="evidence" value="ECO:0007669"/>
    <property type="project" value="InterPro"/>
</dbReference>
<dbReference type="AlphaFoldDB" id="A0A848EFL5"/>
<accession>A0A848EFL5</accession>
<evidence type="ECO:0000256" key="4">
    <source>
        <dbReference type="SAM" id="SignalP"/>
    </source>
</evidence>
<evidence type="ECO:0000259" key="5">
    <source>
        <dbReference type="Pfam" id="PF00496"/>
    </source>
</evidence>
<gene>
    <name evidence="6" type="ORF">GWK16_16470</name>
</gene>
<dbReference type="Gene3D" id="3.10.105.10">
    <property type="entry name" value="Dipeptide-binding Protein, Domain 3"/>
    <property type="match status" value="1"/>
</dbReference>
<feature type="domain" description="Solute-binding protein family 5" evidence="5">
    <location>
        <begin position="77"/>
        <end position="428"/>
    </location>
</feature>
<evidence type="ECO:0000313" key="7">
    <source>
        <dbReference type="Proteomes" id="UP000548582"/>
    </source>
</evidence>
<organism evidence="6 7">
    <name type="scientific">Neoroseomonas marina</name>
    <dbReference type="NCBI Taxonomy" id="1232220"/>
    <lineage>
        <taxon>Bacteria</taxon>
        <taxon>Pseudomonadati</taxon>
        <taxon>Pseudomonadota</taxon>
        <taxon>Alphaproteobacteria</taxon>
        <taxon>Acetobacterales</taxon>
        <taxon>Acetobacteraceae</taxon>
        <taxon>Neoroseomonas</taxon>
    </lineage>
</organism>
<dbReference type="GO" id="GO:0015833">
    <property type="term" value="P:peptide transport"/>
    <property type="evidence" value="ECO:0007669"/>
    <property type="project" value="TreeGrafter"/>
</dbReference>
<reference evidence="6 7" key="1">
    <citation type="submission" date="2020-03" db="EMBL/GenBank/DDBJ databases">
        <authorList>
            <person name="Sun Q."/>
        </authorList>
    </citation>
    <scope>NUCLEOTIDE SEQUENCE [LARGE SCALE GENOMIC DNA]</scope>
    <source>
        <strain evidence="6 7">JC162</strain>
    </source>
</reference>
<dbReference type="InterPro" id="IPR000914">
    <property type="entry name" value="SBP_5_dom"/>
</dbReference>
<evidence type="ECO:0000256" key="1">
    <source>
        <dbReference type="ARBA" id="ARBA00004418"/>
    </source>
</evidence>
<evidence type="ECO:0000313" key="6">
    <source>
        <dbReference type="EMBL" id="NMJ42842.1"/>
    </source>
</evidence>
<dbReference type="PANTHER" id="PTHR30290">
    <property type="entry name" value="PERIPLASMIC BINDING COMPONENT OF ABC TRANSPORTER"/>
    <property type="match status" value="1"/>
</dbReference>
<evidence type="ECO:0000256" key="2">
    <source>
        <dbReference type="ARBA" id="ARBA00005695"/>
    </source>
</evidence>
<dbReference type="InterPro" id="IPR039424">
    <property type="entry name" value="SBP_5"/>
</dbReference>
<dbReference type="Gene3D" id="3.90.76.10">
    <property type="entry name" value="Dipeptide-binding Protein, Domain 1"/>
    <property type="match status" value="1"/>
</dbReference>
<proteinExistence type="inferred from homology"/>
<keyword evidence="7" id="KW-1185">Reference proteome</keyword>
<sequence length="523" mass="58457">MKRSRLASSILAAGFALPAAALAAPFQCPSRGGDIVFGQEANVNSLDQHTSSTISTRNIAMNIYESLMTRDENNRPILELAESMEEAPDGMTYTFRLRRGITFHNGKPMTSADVAASFNRYNRVGLQRSTLDNVAGWDTPDPHTFIIRMKQVQPTFIEALSSFSVPIVIIPSEHENDDRQQLRAVGTGPFRLLEFTPGSHARLGRFDGYQPNTAFEQRTGFGGYRVACVDTVTFRIVTEASARVAGLETGELHAVEDVPTRSVEALRRNNAITILPLENWWIQIALPNTSTPPTNNLAFRRAVQAALGMEDIMDAATDGNYRLNVGFQFPGRPAYTDAGKETYNINDQARARALLRESGYRNEPITILTNRDYPPMYNAALVMQQQMRAIGINANLRVVDWPTSVQMSQRLNSDEWHFYHTGWGTQPALGALATMQFLVSPNAAYRPRDDRDDPEVMAAWTAMNNERTAEARQAAFATMQRLVLERVYAIPFGSLTKVQAVRSNVQGFVPYRIPRFSNVWVQR</sequence>